<evidence type="ECO:0000313" key="4">
    <source>
        <dbReference type="Proteomes" id="UP000007519"/>
    </source>
</evidence>
<dbReference type="Gene3D" id="1.10.490.10">
    <property type="entry name" value="Globins"/>
    <property type="match status" value="1"/>
</dbReference>
<dbReference type="PROSITE" id="PS50801">
    <property type="entry name" value="STAS"/>
    <property type="match status" value="1"/>
</dbReference>
<reference evidence="3 4" key="1">
    <citation type="journal article" date="2012" name="Stand. Genomic Sci.">
        <title>Complete genome sequencing and analysis of Saprospira grandis str. Lewin, a predatory marine bacterium.</title>
        <authorList>
            <person name="Saw J.H."/>
            <person name="Yuryev A."/>
            <person name="Kanbe M."/>
            <person name="Hou S."/>
            <person name="Young A.G."/>
            <person name="Aizawa S."/>
            <person name="Alam M."/>
        </authorList>
    </citation>
    <scope>NUCLEOTIDE SEQUENCE [LARGE SCALE GENOMIC DNA]</scope>
    <source>
        <strain evidence="3 4">Lewin</strain>
    </source>
</reference>
<dbReference type="HOGENOM" id="CLU_026775_0_0_10"/>
<dbReference type="SUPFAM" id="SSF52091">
    <property type="entry name" value="SpoIIaa-like"/>
    <property type="match status" value="1"/>
</dbReference>
<dbReference type="GO" id="GO:0020037">
    <property type="term" value="F:heme binding"/>
    <property type="evidence" value="ECO:0007669"/>
    <property type="project" value="InterPro"/>
</dbReference>
<dbReference type="CDD" id="cd07041">
    <property type="entry name" value="STAS_RsbR_RsbS_like"/>
    <property type="match status" value="1"/>
</dbReference>
<dbReference type="RefSeq" id="WP_015692507.1">
    <property type="nucleotide sequence ID" value="NC_016940.1"/>
</dbReference>
<gene>
    <name evidence="3" type="ordered locus">SGRA_2162</name>
</gene>
<sequence length="296" mass="33849">MKKGEISYSRYAPMYMFTEERLELIRQAGREIAEAKEEIFELFYDSLRLHPTFSEQYNEIVIERFAQDQEGLWQHILEAKMDDEFVRYRSQLVRDLLQIGLAFEACFTAIFALHEFIELKFMEYNLASLDLLQTFKRICSLGALIAIDTFNQEINQQLADQNEMLMQLSTPVTPIWEDILLLPIVGIVDSIRAQTIMSAVLQEIAERQAKVFILDISGVAIVDTAVANYFIRVSKAAWLMGCKTILSGISPAIAQTLVELGVDTGRLSTRSNMQDALERAFSWTGRAVLEKRKQKG</sequence>
<keyword evidence="1" id="KW-0597">Phosphoprotein</keyword>
<dbReference type="CDD" id="cd14762">
    <property type="entry name" value="GS_STAS"/>
    <property type="match status" value="1"/>
</dbReference>
<dbReference type="InterPro" id="IPR036513">
    <property type="entry name" value="STAS_dom_sf"/>
</dbReference>
<feature type="domain" description="STAS" evidence="2">
    <location>
        <begin position="169"/>
        <end position="280"/>
    </location>
</feature>
<dbReference type="EMBL" id="CP002831">
    <property type="protein sequence ID" value="AFC24891.1"/>
    <property type="molecule type" value="Genomic_DNA"/>
</dbReference>
<evidence type="ECO:0000256" key="1">
    <source>
        <dbReference type="ARBA" id="ARBA00022553"/>
    </source>
</evidence>
<dbReference type="KEGG" id="sgn:SGRA_2162"/>
<dbReference type="STRING" id="984262.SGRA_2162"/>
<dbReference type="SUPFAM" id="SSF46458">
    <property type="entry name" value="Globin-like"/>
    <property type="match status" value="1"/>
</dbReference>
<dbReference type="Pfam" id="PF01740">
    <property type="entry name" value="STAS"/>
    <property type="match status" value="1"/>
</dbReference>
<dbReference type="OrthoDB" id="9800154at2"/>
<accession>H6L364</accession>
<dbReference type="Proteomes" id="UP000007519">
    <property type="component" value="Chromosome"/>
</dbReference>
<dbReference type="AlphaFoldDB" id="H6L364"/>
<dbReference type="GO" id="GO:0019825">
    <property type="term" value="F:oxygen binding"/>
    <property type="evidence" value="ECO:0007669"/>
    <property type="project" value="InterPro"/>
</dbReference>
<keyword evidence="4" id="KW-1185">Reference proteome</keyword>
<evidence type="ECO:0000313" key="3">
    <source>
        <dbReference type="EMBL" id="AFC24891.1"/>
    </source>
</evidence>
<dbReference type="Gene3D" id="3.30.750.24">
    <property type="entry name" value="STAS domain"/>
    <property type="match status" value="1"/>
</dbReference>
<protein>
    <submittedName>
        <fullName evidence="3">Anti-anti-sigma regulatory factor</fullName>
    </submittedName>
</protein>
<dbReference type="PANTHER" id="PTHR33745">
    <property type="entry name" value="RSBT ANTAGONIST PROTEIN RSBS-RELATED"/>
    <property type="match status" value="1"/>
</dbReference>
<dbReference type="PANTHER" id="PTHR33745:SF3">
    <property type="entry name" value="RSBT CO-ANTAGONIST PROTEIN RSBRC"/>
    <property type="match status" value="1"/>
</dbReference>
<organism evidence="3 4">
    <name type="scientific">Saprospira grandis (strain Lewin)</name>
    <dbReference type="NCBI Taxonomy" id="984262"/>
    <lineage>
        <taxon>Bacteria</taxon>
        <taxon>Pseudomonadati</taxon>
        <taxon>Bacteroidota</taxon>
        <taxon>Saprospiria</taxon>
        <taxon>Saprospirales</taxon>
        <taxon>Saprospiraceae</taxon>
        <taxon>Saprospira</taxon>
    </lineage>
</organism>
<dbReference type="Pfam" id="PF11563">
    <property type="entry name" value="Protoglobin"/>
    <property type="match status" value="1"/>
</dbReference>
<dbReference type="InterPro" id="IPR051932">
    <property type="entry name" value="Bact_StressResp_Reg"/>
</dbReference>
<dbReference type="InterPro" id="IPR009050">
    <property type="entry name" value="Globin-like_sf"/>
</dbReference>
<evidence type="ECO:0000259" key="2">
    <source>
        <dbReference type="PROSITE" id="PS50801"/>
    </source>
</evidence>
<proteinExistence type="predicted"/>
<name>H6L364_SAPGL</name>
<dbReference type="InterPro" id="IPR002645">
    <property type="entry name" value="STAS_dom"/>
</dbReference>
<dbReference type="eggNOG" id="COG1366">
    <property type="taxonomic scope" value="Bacteria"/>
</dbReference>
<dbReference type="InterPro" id="IPR044398">
    <property type="entry name" value="Globin-sensor_dom"/>
</dbReference>
<dbReference type="InterPro" id="IPR012292">
    <property type="entry name" value="Globin/Proto"/>
</dbReference>